<keyword evidence="7" id="KW-0233">DNA recombination</keyword>
<dbReference type="PROSITE" id="PS51900">
    <property type="entry name" value="CB"/>
    <property type="match status" value="1"/>
</dbReference>
<dbReference type="eggNOG" id="COG4974">
    <property type="taxonomic scope" value="Bacteria"/>
</dbReference>
<keyword evidence="2" id="KW-0963">Cytoplasm</keyword>
<keyword evidence="6 9" id="KW-0238">DNA-binding</keyword>
<dbReference type="Proteomes" id="UP000007519">
    <property type="component" value="Chromosome"/>
</dbReference>
<dbReference type="InterPro" id="IPR002104">
    <property type="entry name" value="Integrase_catalytic"/>
</dbReference>
<name>H6KZD2_SAPGL</name>
<evidence type="ECO:0000256" key="7">
    <source>
        <dbReference type="ARBA" id="ARBA00023172"/>
    </source>
</evidence>
<dbReference type="STRING" id="984262.SGRA_1787"/>
<dbReference type="GO" id="GO:0051301">
    <property type="term" value="P:cell division"/>
    <property type="evidence" value="ECO:0007669"/>
    <property type="project" value="UniProtKB-KW"/>
</dbReference>
<keyword evidence="13" id="KW-1185">Reference proteome</keyword>
<dbReference type="KEGG" id="sgn:SGRA_1787"/>
<accession>H6KZD2</accession>
<evidence type="ECO:0000256" key="1">
    <source>
        <dbReference type="ARBA" id="ARBA00004496"/>
    </source>
</evidence>
<proteinExistence type="predicted"/>
<dbReference type="GO" id="GO:0007059">
    <property type="term" value="P:chromosome segregation"/>
    <property type="evidence" value="ECO:0007669"/>
    <property type="project" value="UniProtKB-KW"/>
</dbReference>
<dbReference type="AlphaFoldDB" id="H6KZD2"/>
<evidence type="ECO:0000256" key="6">
    <source>
        <dbReference type="ARBA" id="ARBA00023125"/>
    </source>
</evidence>
<evidence type="ECO:0000259" key="10">
    <source>
        <dbReference type="PROSITE" id="PS51898"/>
    </source>
</evidence>
<dbReference type="InterPro" id="IPR044068">
    <property type="entry name" value="CB"/>
</dbReference>
<dbReference type="Gene3D" id="1.10.443.10">
    <property type="entry name" value="Intergrase catalytic core"/>
    <property type="match status" value="1"/>
</dbReference>
<dbReference type="PROSITE" id="PS51898">
    <property type="entry name" value="TYR_RECOMBINASE"/>
    <property type="match status" value="1"/>
</dbReference>
<keyword evidence="4" id="KW-0159">Chromosome partition</keyword>
<keyword evidence="5" id="KW-0229">DNA integration</keyword>
<dbReference type="GO" id="GO:0006310">
    <property type="term" value="P:DNA recombination"/>
    <property type="evidence" value="ECO:0007669"/>
    <property type="project" value="UniProtKB-KW"/>
</dbReference>
<evidence type="ECO:0000313" key="12">
    <source>
        <dbReference type="EMBL" id="AFC24522.1"/>
    </source>
</evidence>
<feature type="domain" description="Core-binding (CB)" evidence="11">
    <location>
        <begin position="1"/>
        <end position="84"/>
    </location>
</feature>
<protein>
    <submittedName>
        <fullName evidence="12">Integrase family protein</fullName>
    </submittedName>
</protein>
<dbReference type="GO" id="GO:0005737">
    <property type="term" value="C:cytoplasm"/>
    <property type="evidence" value="ECO:0007669"/>
    <property type="project" value="UniProtKB-SubCell"/>
</dbReference>
<dbReference type="RefSeq" id="WP_015692154.1">
    <property type="nucleotide sequence ID" value="NC_016940.1"/>
</dbReference>
<sequence length="299" mass="34358">MQLAAFLQFLRYEKRYSEHSCRAYATDLRQFNAFLKEKYELEEAKAVNLGILRSWLVELMQQGRASSTIHRKASSLQRYFKFLMQEGQLQENPMQALQLPKKKAALPHFLAEQQLAKLFSGPYFEADFPGQRDRLMLQLFYQTGMRRAELLGLRWTDWDAGLEQLRILGKGQKMRIIPILPQLNAALAAFKALAEESLANFDPKGPVILNDQGQAPYPKWVYNKVRQYLGLVTTQEERSPHSLRHSFATHLSNQGADLQAIKLLLGHSSLAATQVYTHNSLEQLKKVYAQSHPKAKKKK</sequence>
<evidence type="ECO:0000256" key="2">
    <source>
        <dbReference type="ARBA" id="ARBA00022490"/>
    </source>
</evidence>
<evidence type="ECO:0000256" key="3">
    <source>
        <dbReference type="ARBA" id="ARBA00022618"/>
    </source>
</evidence>
<dbReference type="InterPro" id="IPR013762">
    <property type="entry name" value="Integrase-like_cat_sf"/>
</dbReference>
<evidence type="ECO:0000256" key="4">
    <source>
        <dbReference type="ARBA" id="ARBA00022829"/>
    </source>
</evidence>
<dbReference type="Pfam" id="PF00589">
    <property type="entry name" value="Phage_integrase"/>
    <property type="match status" value="1"/>
</dbReference>
<dbReference type="EMBL" id="CP002831">
    <property type="protein sequence ID" value="AFC24522.1"/>
    <property type="molecule type" value="Genomic_DNA"/>
</dbReference>
<dbReference type="Gene3D" id="1.10.150.130">
    <property type="match status" value="1"/>
</dbReference>
<evidence type="ECO:0000256" key="5">
    <source>
        <dbReference type="ARBA" id="ARBA00022908"/>
    </source>
</evidence>
<dbReference type="InterPro" id="IPR010998">
    <property type="entry name" value="Integrase_recombinase_N"/>
</dbReference>
<dbReference type="InterPro" id="IPR050090">
    <property type="entry name" value="Tyrosine_recombinase_XerCD"/>
</dbReference>
<dbReference type="SUPFAM" id="SSF56349">
    <property type="entry name" value="DNA breaking-rejoining enzymes"/>
    <property type="match status" value="1"/>
</dbReference>
<evidence type="ECO:0000259" key="11">
    <source>
        <dbReference type="PROSITE" id="PS51900"/>
    </source>
</evidence>
<gene>
    <name evidence="12" type="primary">xerC</name>
    <name evidence="12" type="ordered locus">SGRA_1787</name>
</gene>
<reference evidence="12 13" key="1">
    <citation type="journal article" date="2012" name="Stand. Genomic Sci.">
        <title>Complete genome sequencing and analysis of Saprospira grandis str. Lewin, a predatory marine bacterium.</title>
        <authorList>
            <person name="Saw J.H."/>
            <person name="Yuryev A."/>
            <person name="Kanbe M."/>
            <person name="Hou S."/>
            <person name="Young A.G."/>
            <person name="Aizawa S."/>
            <person name="Alam M."/>
        </authorList>
    </citation>
    <scope>NUCLEOTIDE SEQUENCE [LARGE SCALE GENOMIC DNA]</scope>
    <source>
        <strain evidence="12 13">Lewin</strain>
    </source>
</reference>
<dbReference type="GO" id="GO:0003677">
    <property type="term" value="F:DNA binding"/>
    <property type="evidence" value="ECO:0007669"/>
    <property type="project" value="UniProtKB-UniRule"/>
</dbReference>
<feature type="domain" description="Tyr recombinase" evidence="10">
    <location>
        <begin position="105"/>
        <end position="289"/>
    </location>
</feature>
<dbReference type="InterPro" id="IPR011010">
    <property type="entry name" value="DNA_brk_join_enz"/>
</dbReference>
<organism evidence="12 13">
    <name type="scientific">Saprospira grandis (strain Lewin)</name>
    <dbReference type="NCBI Taxonomy" id="984262"/>
    <lineage>
        <taxon>Bacteria</taxon>
        <taxon>Pseudomonadati</taxon>
        <taxon>Bacteroidota</taxon>
        <taxon>Saprospiria</taxon>
        <taxon>Saprospirales</taxon>
        <taxon>Saprospiraceae</taxon>
        <taxon>Saprospira</taxon>
    </lineage>
</organism>
<evidence type="ECO:0000313" key="13">
    <source>
        <dbReference type="Proteomes" id="UP000007519"/>
    </source>
</evidence>
<dbReference type="GO" id="GO:0015074">
    <property type="term" value="P:DNA integration"/>
    <property type="evidence" value="ECO:0007669"/>
    <property type="project" value="UniProtKB-KW"/>
</dbReference>
<keyword evidence="8" id="KW-0131">Cell cycle</keyword>
<comment type="subcellular location">
    <subcellularLocation>
        <location evidence="1">Cytoplasm</location>
    </subcellularLocation>
</comment>
<keyword evidence="3" id="KW-0132">Cell division</keyword>
<dbReference type="PANTHER" id="PTHR30349:SF77">
    <property type="entry name" value="TYROSINE RECOMBINASE XERC"/>
    <property type="match status" value="1"/>
</dbReference>
<dbReference type="InterPro" id="IPR004107">
    <property type="entry name" value="Integrase_SAM-like_N"/>
</dbReference>
<dbReference type="OrthoDB" id="9801717at2"/>
<dbReference type="Pfam" id="PF02899">
    <property type="entry name" value="Phage_int_SAM_1"/>
    <property type="match status" value="1"/>
</dbReference>
<dbReference type="PANTHER" id="PTHR30349">
    <property type="entry name" value="PHAGE INTEGRASE-RELATED"/>
    <property type="match status" value="1"/>
</dbReference>
<dbReference type="HOGENOM" id="CLU_027562_9_0_10"/>
<evidence type="ECO:0000256" key="9">
    <source>
        <dbReference type="PROSITE-ProRule" id="PRU01248"/>
    </source>
</evidence>
<evidence type="ECO:0000256" key="8">
    <source>
        <dbReference type="ARBA" id="ARBA00023306"/>
    </source>
</evidence>